<evidence type="ECO:0000256" key="4">
    <source>
        <dbReference type="ARBA" id="ARBA00023098"/>
    </source>
</evidence>
<dbReference type="RefSeq" id="XP_062629412.1">
    <property type="nucleotide sequence ID" value="XM_062773428.1"/>
</dbReference>
<dbReference type="EMBL" id="CP086718">
    <property type="protein sequence ID" value="WOO83386.1"/>
    <property type="molecule type" value="Genomic_DNA"/>
</dbReference>
<evidence type="ECO:0000256" key="7">
    <source>
        <dbReference type="SAM" id="Phobius"/>
    </source>
</evidence>
<dbReference type="GeneID" id="87810087"/>
<keyword evidence="2 7" id="KW-0812">Transmembrane</keyword>
<dbReference type="PANTHER" id="PTHR23063:SF60">
    <property type="entry name" value="LYSOPHOSPHATIDIC ACID:OLEOYL-COA ACYLTRANSFERASE 1"/>
    <property type="match status" value="1"/>
</dbReference>
<dbReference type="Proteomes" id="UP000827549">
    <property type="component" value="Chromosome 5"/>
</dbReference>
<evidence type="ECO:0000256" key="3">
    <source>
        <dbReference type="ARBA" id="ARBA00022989"/>
    </source>
</evidence>
<evidence type="ECO:0000256" key="6">
    <source>
        <dbReference type="ARBA" id="ARBA00023315"/>
    </source>
</evidence>
<keyword evidence="5 7" id="KW-0472">Membrane</keyword>
<reference evidence="8" key="1">
    <citation type="submission" date="2023-10" db="EMBL/GenBank/DDBJ databases">
        <authorList>
            <person name="Noh H."/>
        </authorList>
    </citation>
    <scope>NUCLEOTIDE SEQUENCE</scope>
    <source>
        <strain evidence="8">DUCC4014</strain>
    </source>
</reference>
<accession>A0AAF0YF36</accession>
<feature type="transmembrane region" description="Helical" evidence="7">
    <location>
        <begin position="30"/>
        <end position="53"/>
    </location>
</feature>
<evidence type="ECO:0000256" key="5">
    <source>
        <dbReference type="ARBA" id="ARBA00023136"/>
    </source>
</evidence>
<keyword evidence="9" id="KW-1185">Reference proteome</keyword>
<organism evidence="8 9">
    <name type="scientific">Vanrija pseudolonga</name>
    <dbReference type="NCBI Taxonomy" id="143232"/>
    <lineage>
        <taxon>Eukaryota</taxon>
        <taxon>Fungi</taxon>
        <taxon>Dikarya</taxon>
        <taxon>Basidiomycota</taxon>
        <taxon>Agaricomycotina</taxon>
        <taxon>Tremellomycetes</taxon>
        <taxon>Trichosporonales</taxon>
        <taxon>Trichosporonaceae</taxon>
        <taxon>Vanrija</taxon>
    </lineage>
</organism>
<keyword evidence="4" id="KW-0443">Lipid metabolism</keyword>
<feature type="transmembrane region" description="Helical" evidence="7">
    <location>
        <begin position="73"/>
        <end position="93"/>
    </location>
</feature>
<dbReference type="AlphaFoldDB" id="A0AAF0YF36"/>
<keyword evidence="1" id="KW-0808">Transferase</keyword>
<gene>
    <name evidence="8" type="primary">vps66</name>
    <name evidence="8" type="ORF">LOC62_05G006912</name>
</gene>
<evidence type="ECO:0000256" key="2">
    <source>
        <dbReference type="ARBA" id="ARBA00022692"/>
    </source>
</evidence>
<evidence type="ECO:0000256" key="1">
    <source>
        <dbReference type="ARBA" id="ARBA00022679"/>
    </source>
</evidence>
<protein>
    <submittedName>
        <fullName evidence="8">Lysophosphatidic acid:oleoyl-CoA acyltransferase</fullName>
    </submittedName>
</protein>
<dbReference type="GO" id="GO:0016746">
    <property type="term" value="F:acyltransferase activity"/>
    <property type="evidence" value="ECO:0007669"/>
    <property type="project" value="UniProtKB-KW"/>
</dbReference>
<sequence length="373" mass="39495">MEKFSKWRDPSTGIQPFLPLQAPPSSPLSLALYPFALVFGLARLLLLGALYLIHLVLVDTLLAPLGGAGRPLASLLTALTARLALALLGYYWIPVETVSAKRARGGVAQVAGSPRRGDLIIANWTSYVDVLFYAFRHNPTFLLPVFAAPASTGETFGRSTGTGSASILLPSSTSRCEGYVAVSALSLIARTGALPPTLEDVSGTLFKTLAEARKAASGPVLLFPEATTSNGRAVLRFGEGVLAEEVGKEGIVWIKFTRHAVPTTLLPGATCPIPAVGAHLLAFAATLPLPRSMAVRTLHPSAAPSSPSFLPSEVLASQPGGLAAAKDDKAVWREACGIVLAETGRVRRVPGMGWVEKTSFLEYYAKSRESRRR</sequence>
<keyword evidence="6 8" id="KW-0012">Acyltransferase</keyword>
<dbReference type="PANTHER" id="PTHR23063">
    <property type="entry name" value="PHOSPHOLIPID ACYLTRANSFERASE"/>
    <property type="match status" value="1"/>
</dbReference>
<keyword evidence="3 7" id="KW-1133">Transmembrane helix</keyword>
<dbReference type="GO" id="GO:0006629">
    <property type="term" value="P:lipid metabolic process"/>
    <property type="evidence" value="ECO:0007669"/>
    <property type="project" value="UniProtKB-KW"/>
</dbReference>
<evidence type="ECO:0000313" key="8">
    <source>
        <dbReference type="EMBL" id="WOO83386.1"/>
    </source>
</evidence>
<proteinExistence type="predicted"/>
<evidence type="ECO:0000313" key="9">
    <source>
        <dbReference type="Proteomes" id="UP000827549"/>
    </source>
</evidence>
<name>A0AAF0YF36_9TREE</name>